<comment type="caution">
    <text evidence="1">The sequence shown here is derived from an EMBL/GenBank/DDBJ whole genome shotgun (WGS) entry which is preliminary data.</text>
</comment>
<organism evidence="1 2">
    <name type="scientific">Zostera marina</name>
    <name type="common">Eelgrass</name>
    <dbReference type="NCBI Taxonomy" id="29655"/>
    <lineage>
        <taxon>Eukaryota</taxon>
        <taxon>Viridiplantae</taxon>
        <taxon>Streptophyta</taxon>
        <taxon>Embryophyta</taxon>
        <taxon>Tracheophyta</taxon>
        <taxon>Spermatophyta</taxon>
        <taxon>Magnoliopsida</taxon>
        <taxon>Liliopsida</taxon>
        <taxon>Zosteraceae</taxon>
        <taxon>Zostera</taxon>
    </lineage>
</organism>
<dbReference type="Proteomes" id="UP000036987">
    <property type="component" value="Unassembled WGS sequence"/>
</dbReference>
<gene>
    <name evidence="1" type="ORF">ZOSMA_46G00110</name>
</gene>
<dbReference type="AlphaFoldDB" id="A0A0K9P044"/>
<evidence type="ECO:0000313" key="1">
    <source>
        <dbReference type="EMBL" id="KMZ62344.1"/>
    </source>
</evidence>
<evidence type="ECO:0000313" key="2">
    <source>
        <dbReference type="Proteomes" id="UP000036987"/>
    </source>
</evidence>
<proteinExistence type="predicted"/>
<protein>
    <submittedName>
        <fullName evidence="1">Uncharacterized protein</fullName>
    </submittedName>
</protein>
<sequence>MDNCHPEIYPNFEANQRYENIHHENEHENEMEMLTRAIQKREVLSTIFAKMRYFVDESMMALLSENMDFINSFKWVQDKVNQMKSVHQDPLIASSNANYHTETYPNFESNQRYENIDYQNEHENQMEMLTRAKQKLEVLSTIFARMGYFVDESMMALLPENMDFFNSFK</sequence>
<reference evidence="2" key="1">
    <citation type="journal article" date="2016" name="Nature">
        <title>The genome of the seagrass Zostera marina reveals angiosperm adaptation to the sea.</title>
        <authorList>
            <person name="Olsen J.L."/>
            <person name="Rouze P."/>
            <person name="Verhelst B."/>
            <person name="Lin Y.-C."/>
            <person name="Bayer T."/>
            <person name="Collen J."/>
            <person name="Dattolo E."/>
            <person name="De Paoli E."/>
            <person name="Dittami S."/>
            <person name="Maumus F."/>
            <person name="Michel G."/>
            <person name="Kersting A."/>
            <person name="Lauritano C."/>
            <person name="Lohaus R."/>
            <person name="Toepel M."/>
            <person name="Tonon T."/>
            <person name="Vanneste K."/>
            <person name="Amirebrahimi M."/>
            <person name="Brakel J."/>
            <person name="Bostroem C."/>
            <person name="Chovatia M."/>
            <person name="Grimwood J."/>
            <person name="Jenkins J.W."/>
            <person name="Jueterbock A."/>
            <person name="Mraz A."/>
            <person name="Stam W.T."/>
            <person name="Tice H."/>
            <person name="Bornberg-Bauer E."/>
            <person name="Green P.J."/>
            <person name="Pearson G.A."/>
            <person name="Procaccini G."/>
            <person name="Duarte C.M."/>
            <person name="Schmutz J."/>
            <person name="Reusch T.B.H."/>
            <person name="Van de Peer Y."/>
        </authorList>
    </citation>
    <scope>NUCLEOTIDE SEQUENCE [LARGE SCALE GENOMIC DNA]</scope>
    <source>
        <strain evidence="2">cv. Finnish</strain>
    </source>
</reference>
<dbReference type="EMBL" id="LFYR01001368">
    <property type="protein sequence ID" value="KMZ62344.1"/>
    <property type="molecule type" value="Genomic_DNA"/>
</dbReference>
<accession>A0A0K9P044</accession>
<name>A0A0K9P044_ZOSMR</name>
<keyword evidence="2" id="KW-1185">Reference proteome</keyword>